<name>A0A1H6G3W0_9EURY</name>
<dbReference type="PANTHER" id="PTHR42807">
    <property type="entry name" value="GLUTARYL-COA DEHYDROGENASE, MITOCHONDRIAL"/>
    <property type="match status" value="1"/>
</dbReference>
<dbReference type="EMBL" id="FNWL01000002">
    <property type="protein sequence ID" value="SEH16684.1"/>
    <property type="molecule type" value="Genomic_DNA"/>
</dbReference>
<dbReference type="InterPro" id="IPR013786">
    <property type="entry name" value="AcylCoA_DH/ox_N"/>
</dbReference>
<dbReference type="GO" id="GO:0000062">
    <property type="term" value="F:fatty-acyl-CoA binding"/>
    <property type="evidence" value="ECO:0007669"/>
    <property type="project" value="TreeGrafter"/>
</dbReference>
<dbReference type="InterPro" id="IPR009100">
    <property type="entry name" value="AcylCoA_DH/oxidase_NM_dom_sf"/>
</dbReference>
<dbReference type="AlphaFoldDB" id="A0A1H6G3W0"/>
<dbReference type="Pfam" id="PF02771">
    <property type="entry name" value="Acyl-CoA_dh_N"/>
    <property type="match status" value="1"/>
</dbReference>
<gene>
    <name evidence="4" type="ORF">SAMN04487967_2786</name>
</gene>
<dbReference type="Gene3D" id="1.10.540.10">
    <property type="entry name" value="Acyl-CoA dehydrogenase/oxidase, N-terminal domain"/>
    <property type="match status" value="1"/>
</dbReference>
<dbReference type="RefSeq" id="WP_175459749.1">
    <property type="nucleotide sequence ID" value="NZ_FNWL01000002.1"/>
</dbReference>
<dbReference type="SUPFAM" id="SSF56645">
    <property type="entry name" value="Acyl-CoA dehydrogenase NM domain-like"/>
    <property type="match status" value="1"/>
</dbReference>
<keyword evidence="5" id="KW-1185">Reference proteome</keyword>
<dbReference type="GO" id="GO:0050660">
    <property type="term" value="F:flavin adenine dinucleotide binding"/>
    <property type="evidence" value="ECO:0007669"/>
    <property type="project" value="InterPro"/>
</dbReference>
<evidence type="ECO:0000259" key="3">
    <source>
        <dbReference type="Pfam" id="PF02771"/>
    </source>
</evidence>
<protein>
    <submittedName>
        <fullName evidence="4">Acyl-CoA dehydrogenase, N-terminal domain</fullName>
    </submittedName>
</protein>
<evidence type="ECO:0000313" key="4">
    <source>
        <dbReference type="EMBL" id="SEH16684.1"/>
    </source>
</evidence>
<keyword evidence="2" id="KW-0560">Oxidoreductase</keyword>
<feature type="domain" description="Acyl-CoA dehydrogenase/oxidase N-terminal" evidence="3">
    <location>
        <begin position="13"/>
        <end position="66"/>
    </location>
</feature>
<dbReference type="GO" id="GO:0046949">
    <property type="term" value="P:fatty-acyl-CoA biosynthetic process"/>
    <property type="evidence" value="ECO:0007669"/>
    <property type="project" value="TreeGrafter"/>
</dbReference>
<feature type="non-terminal residue" evidence="4">
    <location>
        <position position="70"/>
    </location>
</feature>
<sequence>MLDFLTLEEDLDQEERMIRDTARDFVDEKVRPDIGEHFENGTFPTDLITEMGDLGFYAPNLEGYGSPNVS</sequence>
<keyword evidence="1" id="KW-0809">Transit peptide</keyword>
<evidence type="ECO:0000256" key="1">
    <source>
        <dbReference type="ARBA" id="ARBA00022946"/>
    </source>
</evidence>
<proteinExistence type="predicted"/>
<reference evidence="5" key="1">
    <citation type="submission" date="2016-10" db="EMBL/GenBank/DDBJ databases">
        <authorList>
            <person name="Varghese N."/>
            <person name="Submissions S."/>
        </authorList>
    </citation>
    <scope>NUCLEOTIDE SEQUENCE [LARGE SCALE GENOMIC DNA]</scope>
    <source>
        <strain evidence="5">CGMCC 1.8981</strain>
    </source>
</reference>
<organism evidence="4 5">
    <name type="scientific">Natronorubrum sediminis</name>
    <dbReference type="NCBI Taxonomy" id="640943"/>
    <lineage>
        <taxon>Archaea</taxon>
        <taxon>Methanobacteriati</taxon>
        <taxon>Methanobacteriota</taxon>
        <taxon>Stenosarchaea group</taxon>
        <taxon>Halobacteria</taxon>
        <taxon>Halobacteriales</taxon>
        <taxon>Natrialbaceae</taxon>
        <taxon>Natronorubrum</taxon>
    </lineage>
</organism>
<evidence type="ECO:0000313" key="5">
    <source>
        <dbReference type="Proteomes" id="UP000199112"/>
    </source>
</evidence>
<accession>A0A1H6G3W0</accession>
<dbReference type="PANTHER" id="PTHR42807:SF1">
    <property type="entry name" value="GLUTARYL-COA DEHYDROGENASE, MITOCHONDRIAL"/>
    <property type="match status" value="1"/>
</dbReference>
<dbReference type="Proteomes" id="UP000199112">
    <property type="component" value="Unassembled WGS sequence"/>
</dbReference>
<evidence type="ECO:0000256" key="2">
    <source>
        <dbReference type="ARBA" id="ARBA00023002"/>
    </source>
</evidence>
<dbReference type="GO" id="GO:0004361">
    <property type="term" value="F:glutaryl-CoA dehydrogenase activity"/>
    <property type="evidence" value="ECO:0007669"/>
    <property type="project" value="TreeGrafter"/>
</dbReference>
<dbReference type="InterPro" id="IPR052033">
    <property type="entry name" value="Glutaryl-CoA_DH_mitochondrial"/>
</dbReference>
<dbReference type="GO" id="GO:0033539">
    <property type="term" value="P:fatty acid beta-oxidation using acyl-CoA dehydrogenase"/>
    <property type="evidence" value="ECO:0007669"/>
    <property type="project" value="TreeGrafter"/>
</dbReference>
<dbReference type="InterPro" id="IPR037069">
    <property type="entry name" value="AcylCoA_DH/ox_N_sf"/>
</dbReference>